<dbReference type="Proteomes" id="UP001500063">
    <property type="component" value="Unassembled WGS sequence"/>
</dbReference>
<reference evidence="4" key="3">
    <citation type="journal article" date="2019" name="Int. J. Syst. Evol. Microbiol.">
        <title>The Global Catalogue of Microorganisms (GCM) 10K type strain sequencing project: providing services to taxonomists for standard genome sequencing and annotation.</title>
        <authorList>
            <consortium name="The Broad Institute Genomics Platform"/>
            <consortium name="The Broad Institute Genome Sequencing Center for Infectious Disease"/>
            <person name="Wu L."/>
            <person name="Ma J."/>
        </authorList>
    </citation>
    <scope>NUCLEOTIDE SEQUENCE [LARGE SCALE GENOMIC DNA]</scope>
    <source>
        <strain evidence="4">JCM 4565</strain>
    </source>
</reference>
<accession>A0A077KED5</accession>
<sequence>MPGVKYGFHPCRAGADGPAGSSHTPGPDPAGTPWSPGAGERRTVHRSARRVPRALRSARAHPAAKSARVTVN</sequence>
<proteinExistence type="predicted"/>
<reference evidence="3" key="1">
    <citation type="journal article" date="2014" name="Int. J. Syst. Evol. Microbiol.">
        <title>Complete genome of a new Firmicutes species belonging to the dominant human colonic microbiota ('Ruminococcus bicirculans') reveals two chromosomes and a selective capacity to utilize plant glucans.</title>
        <authorList>
            <consortium name="NISC Comparative Sequencing Program"/>
            <person name="Wegmann U."/>
            <person name="Louis P."/>
            <person name="Goesmann A."/>
            <person name="Henrissat B."/>
            <person name="Duncan S.H."/>
            <person name="Flint H.J."/>
        </authorList>
    </citation>
    <scope>NUCLEOTIDE SEQUENCE</scope>
    <source>
        <strain evidence="3">JCM 4565</strain>
    </source>
</reference>
<organism evidence="2">
    <name type="scientific">Streptomyces blastmyceticus</name>
    <dbReference type="NCBI Taxonomy" id="68180"/>
    <lineage>
        <taxon>Bacteria</taxon>
        <taxon>Bacillati</taxon>
        <taxon>Actinomycetota</taxon>
        <taxon>Actinomycetes</taxon>
        <taxon>Kitasatosporales</taxon>
        <taxon>Streptomycetaceae</taxon>
        <taxon>Streptomyces</taxon>
    </lineage>
</organism>
<protein>
    <submittedName>
        <fullName evidence="2">Gag-Pol polyprotein</fullName>
    </submittedName>
</protein>
<dbReference type="EMBL" id="BAAABW010000016">
    <property type="protein sequence ID" value="GAA0350812.1"/>
    <property type="molecule type" value="Genomic_DNA"/>
</dbReference>
<evidence type="ECO:0000313" key="4">
    <source>
        <dbReference type="Proteomes" id="UP001500063"/>
    </source>
</evidence>
<gene>
    <name evidence="3" type="ORF">GCM10010319_29710</name>
</gene>
<evidence type="ECO:0000313" key="3">
    <source>
        <dbReference type="EMBL" id="GAA0350812.1"/>
    </source>
</evidence>
<keyword evidence="4" id="KW-1185">Reference proteome</keyword>
<name>A0A077KED5_9ACTN</name>
<reference evidence="2" key="2">
    <citation type="journal article" date="2014" name="J. Am. Chem. Soc.">
        <title>A methyltransferase initiates terpene cyclization in teleocidin B biosynthesis.</title>
        <authorList>
            <person name="Awakawa T."/>
            <person name="Zhang L."/>
            <person name="Wakimoto T."/>
            <person name="Hoshino S."/>
            <person name="Mori T."/>
            <person name="Ito T."/>
            <person name="Ishikawa J."/>
            <person name="Tanner M.E."/>
            <person name="Abe I."/>
        </authorList>
    </citation>
    <scope>NUCLEOTIDE SEQUENCE</scope>
    <source>
        <strain evidence="2">NBRC 12747</strain>
    </source>
</reference>
<feature type="region of interest" description="Disordered" evidence="1">
    <location>
        <begin position="1"/>
        <end position="72"/>
    </location>
</feature>
<dbReference type="AlphaFoldDB" id="A0A077KED5"/>
<feature type="compositionally biased region" description="Basic residues" evidence="1">
    <location>
        <begin position="43"/>
        <end position="59"/>
    </location>
</feature>
<reference evidence="3" key="4">
    <citation type="submission" date="2023-12" db="EMBL/GenBank/DDBJ databases">
        <authorList>
            <person name="Sun Q."/>
            <person name="Inoue M."/>
        </authorList>
    </citation>
    <scope>NUCLEOTIDE SEQUENCE</scope>
    <source>
        <strain evidence="3">JCM 4565</strain>
    </source>
</reference>
<evidence type="ECO:0000313" key="2">
    <source>
        <dbReference type="EMBL" id="BAP27955.1"/>
    </source>
</evidence>
<evidence type="ECO:0000256" key="1">
    <source>
        <dbReference type="SAM" id="MobiDB-lite"/>
    </source>
</evidence>
<dbReference type="EMBL" id="AB937726">
    <property type="protein sequence ID" value="BAP27955.1"/>
    <property type="molecule type" value="Genomic_DNA"/>
</dbReference>